<dbReference type="PANTHER" id="PTHR43586">
    <property type="entry name" value="CYSTEINE DESULFURASE"/>
    <property type="match status" value="1"/>
</dbReference>
<keyword evidence="3" id="KW-0808">Transferase</keyword>
<feature type="domain" description="Aminotransferase class V" evidence="2">
    <location>
        <begin position="5"/>
        <end position="148"/>
    </location>
</feature>
<evidence type="ECO:0000256" key="1">
    <source>
        <dbReference type="ARBA" id="ARBA00022898"/>
    </source>
</evidence>
<accession>A0ABZ2F1L2</accession>
<dbReference type="GO" id="GO:0008483">
    <property type="term" value="F:transaminase activity"/>
    <property type="evidence" value="ECO:0007669"/>
    <property type="project" value="UniProtKB-KW"/>
</dbReference>
<sequence length="164" mass="17797">MTHTTGGNMIQDVTHERTIYHAAPHRFEAGTGNIADAVGLGAALDYVERLGRENLERHEQEILAYATEGLSTVPGLRIIGTAAEKAGVISFVLQGFRTEDVGKALNRQGIAVRAGHYCAKPILRRFGLETTVRPSFALYNTREDVDALVAAVRRIQAGSVELGR</sequence>
<keyword evidence="3" id="KW-0032">Aminotransferase</keyword>
<gene>
    <name evidence="3" type="ORF">N4J17_11280</name>
</gene>
<dbReference type="RefSeq" id="WP_232470557.1">
    <property type="nucleotide sequence ID" value="NZ_CP104311.1"/>
</dbReference>
<name>A0ABZ2F1L2_METCP</name>
<protein>
    <submittedName>
        <fullName evidence="3">Aminotransferase class V-fold PLP-dependent enzyme</fullName>
    </submittedName>
</protein>
<dbReference type="EMBL" id="CP104311">
    <property type="protein sequence ID" value="WWF01048.1"/>
    <property type="molecule type" value="Genomic_DNA"/>
</dbReference>
<dbReference type="InterPro" id="IPR015421">
    <property type="entry name" value="PyrdxlP-dep_Trfase_major"/>
</dbReference>
<dbReference type="Pfam" id="PF00266">
    <property type="entry name" value="Aminotran_5"/>
    <property type="match status" value="1"/>
</dbReference>
<organism evidence="3 4">
    <name type="scientific">Methylococcus capsulatus</name>
    <dbReference type="NCBI Taxonomy" id="414"/>
    <lineage>
        <taxon>Bacteria</taxon>
        <taxon>Pseudomonadati</taxon>
        <taxon>Pseudomonadota</taxon>
        <taxon>Gammaproteobacteria</taxon>
        <taxon>Methylococcales</taxon>
        <taxon>Methylococcaceae</taxon>
        <taxon>Methylococcus</taxon>
    </lineage>
</organism>
<dbReference type="Gene3D" id="3.90.1150.10">
    <property type="entry name" value="Aspartate Aminotransferase, domain 1"/>
    <property type="match status" value="1"/>
</dbReference>
<dbReference type="InterPro" id="IPR015422">
    <property type="entry name" value="PyrdxlP-dep_Trfase_small"/>
</dbReference>
<evidence type="ECO:0000259" key="2">
    <source>
        <dbReference type="Pfam" id="PF00266"/>
    </source>
</evidence>
<dbReference type="SUPFAM" id="SSF53383">
    <property type="entry name" value="PLP-dependent transferases"/>
    <property type="match status" value="1"/>
</dbReference>
<evidence type="ECO:0000313" key="4">
    <source>
        <dbReference type="Proteomes" id="UP001359308"/>
    </source>
</evidence>
<evidence type="ECO:0000313" key="3">
    <source>
        <dbReference type="EMBL" id="WWF01048.1"/>
    </source>
</evidence>
<keyword evidence="1" id="KW-0663">Pyridoxal phosphate</keyword>
<dbReference type="Proteomes" id="UP001359308">
    <property type="component" value="Chromosome"/>
</dbReference>
<reference evidence="3 4" key="1">
    <citation type="submission" date="2022-09" db="EMBL/GenBank/DDBJ databases">
        <authorList>
            <person name="Giprobiosintez L."/>
        </authorList>
    </citation>
    <scope>NUCLEOTIDE SEQUENCE [LARGE SCALE GENOMIC DNA]</scope>
    <source>
        <strain evidence="4">VKPM-B-12549 (GBS-15)</strain>
    </source>
</reference>
<dbReference type="InterPro" id="IPR015424">
    <property type="entry name" value="PyrdxlP-dep_Trfase"/>
</dbReference>
<dbReference type="Gene3D" id="3.40.640.10">
    <property type="entry name" value="Type I PLP-dependent aspartate aminotransferase-like (Major domain)"/>
    <property type="match status" value="1"/>
</dbReference>
<dbReference type="InterPro" id="IPR000192">
    <property type="entry name" value="Aminotrans_V_dom"/>
</dbReference>
<proteinExistence type="predicted"/>
<keyword evidence="4" id="KW-1185">Reference proteome</keyword>
<dbReference type="PANTHER" id="PTHR43586:SF8">
    <property type="entry name" value="CYSTEINE DESULFURASE 1, CHLOROPLASTIC"/>
    <property type="match status" value="1"/>
</dbReference>